<organism evidence="1 2">
    <name type="scientific">Trichinella zimbabwensis</name>
    <dbReference type="NCBI Taxonomy" id="268475"/>
    <lineage>
        <taxon>Eukaryota</taxon>
        <taxon>Metazoa</taxon>
        <taxon>Ecdysozoa</taxon>
        <taxon>Nematoda</taxon>
        <taxon>Enoplea</taxon>
        <taxon>Dorylaimia</taxon>
        <taxon>Trichinellida</taxon>
        <taxon>Trichinellidae</taxon>
        <taxon>Trichinella</taxon>
    </lineage>
</organism>
<evidence type="ECO:0000313" key="1">
    <source>
        <dbReference type="EMBL" id="KRY64582.1"/>
    </source>
</evidence>
<dbReference type="AlphaFoldDB" id="A0A0V1DTE6"/>
<dbReference type="EMBL" id="JYDP01007754">
    <property type="protein sequence ID" value="KRY64582.1"/>
    <property type="molecule type" value="Genomic_DNA"/>
</dbReference>
<evidence type="ECO:0000313" key="2">
    <source>
        <dbReference type="Proteomes" id="UP000055024"/>
    </source>
</evidence>
<gene>
    <name evidence="1" type="ORF">T11_15010</name>
</gene>
<keyword evidence="2" id="KW-1185">Reference proteome</keyword>
<accession>A0A0V1DTE6</accession>
<sequence length="54" mass="6128">MPRDAAQIIYAPIKHIFIKYHVQRDLHALAGPVLATLIKRSRAELLLSQPCHVN</sequence>
<comment type="caution">
    <text evidence="1">The sequence shown here is derived from an EMBL/GenBank/DDBJ whole genome shotgun (WGS) entry which is preliminary data.</text>
</comment>
<proteinExistence type="predicted"/>
<name>A0A0V1DTE6_9BILA</name>
<dbReference type="Proteomes" id="UP000055024">
    <property type="component" value="Unassembled WGS sequence"/>
</dbReference>
<protein>
    <submittedName>
        <fullName evidence="1">Uncharacterized protein</fullName>
    </submittedName>
</protein>
<reference evidence="1 2" key="1">
    <citation type="submission" date="2015-01" db="EMBL/GenBank/DDBJ databases">
        <title>Evolution of Trichinella species and genotypes.</title>
        <authorList>
            <person name="Korhonen P.K."/>
            <person name="Edoardo P."/>
            <person name="Giuseppe L.R."/>
            <person name="Gasser R.B."/>
        </authorList>
    </citation>
    <scope>NUCLEOTIDE SEQUENCE [LARGE SCALE GENOMIC DNA]</scope>
    <source>
        <strain evidence="1">ISS1029</strain>
    </source>
</reference>